<feature type="compositionally biased region" description="Basic and acidic residues" evidence="1">
    <location>
        <begin position="9"/>
        <end position="22"/>
    </location>
</feature>
<dbReference type="InterPro" id="IPR046543">
    <property type="entry name" value="DUF6802"/>
</dbReference>
<dbReference type="Pfam" id="PF20615">
    <property type="entry name" value="DUF6802"/>
    <property type="match status" value="1"/>
</dbReference>
<accession>A0AAW4FZW7</accession>
<reference evidence="3" key="1">
    <citation type="submission" date="2021-02" db="EMBL/GenBank/DDBJ databases">
        <title>Taxonomy, biology and ecology of Rhodococcus bacteria occurring in California pistachio and other woody hosts as revealed by genome sequence analyses.</title>
        <authorList>
            <person name="Riely B."/>
            <person name="Gai Y."/>
        </authorList>
    </citation>
    <scope>NUCLEOTIDE SEQUENCE</scope>
    <source>
        <strain evidence="3">BP-295</strain>
    </source>
</reference>
<feature type="region of interest" description="Disordered" evidence="1">
    <location>
        <begin position="1"/>
        <end position="44"/>
    </location>
</feature>
<feature type="region of interest" description="Disordered" evidence="1">
    <location>
        <begin position="80"/>
        <end position="111"/>
    </location>
</feature>
<evidence type="ECO:0000313" key="3">
    <source>
        <dbReference type="EMBL" id="MBM7276476.1"/>
    </source>
</evidence>
<dbReference type="RefSeq" id="WP_119033347.1">
    <property type="nucleotide sequence ID" value="NZ_CP022580.1"/>
</dbReference>
<name>A0AAW4FZW7_GORRU</name>
<evidence type="ECO:0000256" key="1">
    <source>
        <dbReference type="SAM" id="MobiDB-lite"/>
    </source>
</evidence>
<comment type="caution">
    <text evidence="3">The sequence shown here is derived from an EMBL/GenBank/DDBJ whole genome shotgun (WGS) entry which is preliminary data.</text>
</comment>
<dbReference type="Proteomes" id="UP001195196">
    <property type="component" value="Unassembled WGS sequence"/>
</dbReference>
<evidence type="ECO:0000313" key="4">
    <source>
        <dbReference type="Proteomes" id="UP001195196"/>
    </source>
</evidence>
<proteinExistence type="predicted"/>
<gene>
    <name evidence="3" type="ORF">JTZ10_01770</name>
</gene>
<dbReference type="EMBL" id="JAFFGU010000001">
    <property type="protein sequence ID" value="MBM7276476.1"/>
    <property type="molecule type" value="Genomic_DNA"/>
</dbReference>
<feature type="region of interest" description="Disordered" evidence="1">
    <location>
        <begin position="124"/>
        <end position="148"/>
    </location>
</feature>
<sequence length="148" mass="15346">MNEMDSIFDGEHAGGDPFDAGRPDAGALPGGSFETADLPAAGAGYDPHVDSVAAVHAESASDDLDDHLWMHEDGRIWDLGPAEVDTDNDGVNDSLTRNGPDGFTVYTDSDRDGQVDKITEIGADGGFSSAVLDPETGEWIPGGSGRIG</sequence>
<dbReference type="AlphaFoldDB" id="A0AAW4FZW7"/>
<feature type="domain" description="DUF6802" evidence="2">
    <location>
        <begin position="62"/>
        <end position="129"/>
    </location>
</feature>
<protein>
    <recommendedName>
        <fullName evidence="2">DUF6802 domain-containing protein</fullName>
    </recommendedName>
</protein>
<organism evidence="3 4">
    <name type="scientific">Gordonia rubripertincta</name>
    <name type="common">Rhodococcus corallinus</name>
    <dbReference type="NCBI Taxonomy" id="36822"/>
    <lineage>
        <taxon>Bacteria</taxon>
        <taxon>Bacillati</taxon>
        <taxon>Actinomycetota</taxon>
        <taxon>Actinomycetes</taxon>
        <taxon>Mycobacteriales</taxon>
        <taxon>Gordoniaceae</taxon>
        <taxon>Gordonia</taxon>
    </lineage>
</organism>
<evidence type="ECO:0000259" key="2">
    <source>
        <dbReference type="Pfam" id="PF20615"/>
    </source>
</evidence>